<dbReference type="RefSeq" id="WP_003145579.1">
    <property type="nucleotide sequence ID" value="NZ_ACDZ02000014.1"/>
</dbReference>
<accession>C5NYJ8</accession>
<dbReference type="AlphaFoldDB" id="C5NYJ8"/>
<reference evidence="2" key="2">
    <citation type="submission" date="2009-06" db="EMBL/GenBank/DDBJ databases">
        <authorList>
            <person name="Sebastian Y."/>
            <person name="Madupu R."/>
            <person name="Durkin A.S."/>
            <person name="Torralba M."/>
            <person name="Methe B."/>
            <person name="Sutton G.G."/>
            <person name="Strausberg R.L."/>
            <person name="Nelson K.E."/>
        </authorList>
    </citation>
    <scope>NUCLEOTIDE SEQUENCE [LARGE SCALE GENOMIC DNA]</scope>
    <source>
        <strain evidence="2">ATCC 10379</strain>
    </source>
</reference>
<comment type="caution">
    <text evidence="2">The sequence shown here is derived from an EMBL/GenBank/DDBJ whole genome shotgun (WGS) entry which is preliminary data.</text>
</comment>
<dbReference type="Gene3D" id="3.10.450.50">
    <property type="match status" value="1"/>
</dbReference>
<dbReference type="Proteomes" id="UP000006004">
    <property type="component" value="Unassembled WGS sequence"/>
</dbReference>
<organism evidence="2 3">
    <name type="scientific">Gemella haemolysans ATCC 10379</name>
    <dbReference type="NCBI Taxonomy" id="546270"/>
    <lineage>
        <taxon>Bacteria</taxon>
        <taxon>Bacillati</taxon>
        <taxon>Bacillota</taxon>
        <taxon>Bacilli</taxon>
        <taxon>Bacillales</taxon>
        <taxon>Gemellaceae</taxon>
        <taxon>Gemella</taxon>
    </lineage>
</organism>
<evidence type="ECO:0000313" key="3">
    <source>
        <dbReference type="Proteomes" id="UP000006004"/>
    </source>
</evidence>
<sequence>MTYGLNSSFKRQLNNKTKNKRLLAVIILVLIIMFSIVLNEREGGATPKEVVKRWTKTVKNDEFEKMFDYIHFDNKRDKDESVQEFKKISKEEKYKLDMLKTFVNDNEIDEDKMIDLDTFIVRFKKINEKDNFDKKYLINDGRGFLTVEKHNGRWFLKKNQLW</sequence>
<dbReference type="OrthoDB" id="2991299at2"/>
<dbReference type="GeneID" id="93287575"/>
<keyword evidence="1" id="KW-0472">Membrane</keyword>
<keyword evidence="3" id="KW-1185">Reference proteome</keyword>
<dbReference type="EMBL" id="ACDZ02000014">
    <property type="protein sequence ID" value="EER68064.1"/>
    <property type="molecule type" value="Genomic_DNA"/>
</dbReference>
<protein>
    <recommendedName>
        <fullName evidence="4">DUF4878 domain-containing protein</fullName>
    </recommendedName>
</protein>
<evidence type="ECO:0000313" key="2">
    <source>
        <dbReference type="EMBL" id="EER68064.1"/>
    </source>
</evidence>
<reference evidence="2" key="1">
    <citation type="submission" date="2009-01" db="EMBL/GenBank/DDBJ databases">
        <authorList>
            <person name="Fulton L."/>
            <person name="Clifton S."/>
            <person name="Chinwalla A.T."/>
            <person name="Mitreva M."/>
            <person name="Sodergren E."/>
            <person name="Weinstock G."/>
            <person name="Clifton S."/>
            <person name="Dooling D.J."/>
            <person name="Fulton B."/>
            <person name="Minx P."/>
            <person name="Pepin K.H."/>
            <person name="Johnson M."/>
            <person name="Bhonagiri V."/>
            <person name="Nash W.E."/>
            <person name="Mardis E.R."/>
            <person name="Wilson R.K."/>
        </authorList>
    </citation>
    <scope>NUCLEOTIDE SEQUENCE [LARGE SCALE GENOMIC DNA]</scope>
    <source>
        <strain evidence="2">ATCC 10379</strain>
    </source>
</reference>
<evidence type="ECO:0000256" key="1">
    <source>
        <dbReference type="SAM" id="Phobius"/>
    </source>
</evidence>
<evidence type="ECO:0008006" key="4">
    <source>
        <dbReference type="Google" id="ProtNLM"/>
    </source>
</evidence>
<gene>
    <name evidence="2" type="ORF">GEMHA0001_0538</name>
</gene>
<proteinExistence type="predicted"/>
<keyword evidence="1" id="KW-0812">Transmembrane</keyword>
<feature type="transmembrane region" description="Helical" evidence="1">
    <location>
        <begin position="21"/>
        <end position="38"/>
    </location>
</feature>
<keyword evidence="1" id="KW-1133">Transmembrane helix</keyword>
<name>C5NYJ8_9BACL</name>